<protein>
    <recommendedName>
        <fullName evidence="5">Peptidase M6-like domain-containing protein</fullName>
    </recommendedName>
</protein>
<feature type="signal peptide" evidence="2">
    <location>
        <begin position="1"/>
        <end position="23"/>
    </location>
</feature>
<reference evidence="3 4" key="1">
    <citation type="submission" date="2017-12" db="EMBL/GenBank/DDBJ databases">
        <title>Sequencing, de novo assembly and annotation of complete genome of a new Thraustochytrid species, strain FCC1311.</title>
        <authorList>
            <person name="Sedici K."/>
            <person name="Godart F."/>
            <person name="Aiese Cigliano R."/>
            <person name="Sanseverino W."/>
            <person name="Barakat M."/>
            <person name="Ortet P."/>
            <person name="Marechal E."/>
            <person name="Cagnac O."/>
            <person name="Amato A."/>
        </authorList>
    </citation>
    <scope>NUCLEOTIDE SEQUENCE [LARGE SCALE GENOMIC DNA]</scope>
</reference>
<evidence type="ECO:0008006" key="5">
    <source>
        <dbReference type="Google" id="ProtNLM"/>
    </source>
</evidence>
<proteinExistence type="predicted"/>
<evidence type="ECO:0000256" key="1">
    <source>
        <dbReference type="SAM" id="MobiDB-lite"/>
    </source>
</evidence>
<feature type="region of interest" description="Disordered" evidence="1">
    <location>
        <begin position="195"/>
        <end position="219"/>
    </location>
</feature>
<organism evidence="3 4">
    <name type="scientific">Hondaea fermentalgiana</name>
    <dbReference type="NCBI Taxonomy" id="2315210"/>
    <lineage>
        <taxon>Eukaryota</taxon>
        <taxon>Sar</taxon>
        <taxon>Stramenopiles</taxon>
        <taxon>Bigyra</taxon>
        <taxon>Labyrinthulomycetes</taxon>
        <taxon>Thraustochytrida</taxon>
        <taxon>Thraustochytriidae</taxon>
        <taxon>Hondaea</taxon>
    </lineage>
</organism>
<evidence type="ECO:0000256" key="2">
    <source>
        <dbReference type="SAM" id="SignalP"/>
    </source>
</evidence>
<keyword evidence="4" id="KW-1185">Reference proteome</keyword>
<dbReference type="AlphaFoldDB" id="A0A2R5GKC0"/>
<sequence length="581" mass="65500">MKTSTMVAVLCVALLAFAWAAVAQDEGETPIFKPYAGKTVLTFKVDDSLEQAEFDEGIFPNPNKGTAPRKVRMQFLHAEYTNVLNETMYGIPEDKFPIVSDKEWADIFFSKLKLWSNNTFDVAPQLGIGFERIETGLELKGDQMSIPASKRFKDVVRNIMRAKTKAKKSRRAGLFLGSILGPRSADKNMFKQEDIHESDDEAPESLDSSSDDEDDSPMSSERNYLAQVLMKPGKVLNPFGGNGSGGGFPILKNASLPCAWHEFLHNLGLGHSLRTNYRNEDGTWKFVKEYGDTLSVQGGSKYIPPIDEAGPAGVLPAQAHRMDWLTPDQFIHLTPGKTYTLRTPDAYHRTEPTALVWKDRTYGTNHWFSFWKSESSFDDDYEKEQGSNAHGGHRGWSDHALDNVAKSSYLVNQFGKDYWHQTGLHFQTLDYGDDFITVKIDYDPTKRTSWQPEFEVTTTRKSGGPKTKSSVTLNFVMLRDNIPQEKQDPFLITHGIMADCEFRKFDQGGWKNRGLIIAGGHTGKRDHVEIKSRRYRLRASLTLTHPGNAHALTAEEKNKIHYCDIYIGSKMSKARVGIQFS</sequence>
<evidence type="ECO:0000313" key="4">
    <source>
        <dbReference type="Proteomes" id="UP000241890"/>
    </source>
</evidence>
<keyword evidence="2" id="KW-0732">Signal</keyword>
<comment type="caution">
    <text evidence="3">The sequence shown here is derived from an EMBL/GenBank/DDBJ whole genome shotgun (WGS) entry which is preliminary data.</text>
</comment>
<dbReference type="EMBL" id="BEYU01000095">
    <property type="protein sequence ID" value="GBG31327.1"/>
    <property type="molecule type" value="Genomic_DNA"/>
</dbReference>
<gene>
    <name evidence="3" type="ORF">FCC1311_075502</name>
</gene>
<dbReference type="InParanoid" id="A0A2R5GKC0"/>
<feature type="compositionally biased region" description="Acidic residues" evidence="1">
    <location>
        <begin position="196"/>
        <end position="216"/>
    </location>
</feature>
<dbReference type="Pfam" id="PF10462">
    <property type="entry name" value="Peptidase_M66"/>
    <property type="match status" value="1"/>
</dbReference>
<name>A0A2R5GKC0_9STRA</name>
<evidence type="ECO:0000313" key="3">
    <source>
        <dbReference type="EMBL" id="GBG31327.1"/>
    </source>
</evidence>
<feature type="chain" id="PRO_5015340798" description="Peptidase M6-like domain-containing protein" evidence="2">
    <location>
        <begin position="24"/>
        <end position="581"/>
    </location>
</feature>
<accession>A0A2R5GKC0</accession>
<dbReference type="Proteomes" id="UP000241890">
    <property type="component" value="Unassembled WGS sequence"/>
</dbReference>